<sequence length="170" mass="18790">MQGQPEHRIHVFYVGLLLRLVWKLQPVQHAKKRRRRRSLDLISRFITTLRSLKAANILLPLPSPQQTLCEMSGAERLQRSVTSPGSPSSCIRRSGEANPVHQIMSPLLLTTTPHWLSGREGTGGKMVTLICPVITLQDPLSFYHCSGLIHCGWVGGGDGLRLTTLGVALL</sequence>
<protein>
    <submittedName>
        <fullName evidence="2">Uncharacterized protein</fullName>
    </submittedName>
</protein>
<reference evidence="2" key="2">
    <citation type="submission" date="2025-09" db="UniProtKB">
        <authorList>
            <consortium name="Ensembl"/>
        </authorList>
    </citation>
    <scope>IDENTIFICATION</scope>
</reference>
<dbReference type="Ensembl" id="ENSPMRT00000035373.1">
    <property type="protein sequence ID" value="ENSPMRP00000033346.1"/>
    <property type="gene ID" value="ENSPMRG00000021616.1"/>
</dbReference>
<dbReference type="AlphaFoldDB" id="A0A670K985"/>
<evidence type="ECO:0000313" key="3">
    <source>
        <dbReference type="Proteomes" id="UP000472272"/>
    </source>
</evidence>
<proteinExistence type="predicted"/>
<organism evidence="2 3">
    <name type="scientific">Podarcis muralis</name>
    <name type="common">Wall lizard</name>
    <name type="synonym">Lacerta muralis</name>
    <dbReference type="NCBI Taxonomy" id="64176"/>
    <lineage>
        <taxon>Eukaryota</taxon>
        <taxon>Metazoa</taxon>
        <taxon>Chordata</taxon>
        <taxon>Craniata</taxon>
        <taxon>Vertebrata</taxon>
        <taxon>Euteleostomi</taxon>
        <taxon>Lepidosauria</taxon>
        <taxon>Squamata</taxon>
        <taxon>Bifurcata</taxon>
        <taxon>Unidentata</taxon>
        <taxon>Episquamata</taxon>
        <taxon>Laterata</taxon>
        <taxon>Lacertibaenia</taxon>
        <taxon>Lacertidae</taxon>
        <taxon>Podarcis</taxon>
    </lineage>
</organism>
<keyword evidence="3" id="KW-1185">Reference proteome</keyword>
<accession>A0A670K985</accession>
<dbReference type="Proteomes" id="UP000472272">
    <property type="component" value="Unplaced"/>
</dbReference>
<reference evidence="2" key="1">
    <citation type="submission" date="2025-08" db="UniProtKB">
        <authorList>
            <consortium name="Ensembl"/>
        </authorList>
    </citation>
    <scope>IDENTIFICATION</scope>
</reference>
<feature type="chain" id="PRO_5025352321" evidence="1">
    <location>
        <begin position="24"/>
        <end position="170"/>
    </location>
</feature>
<evidence type="ECO:0000256" key="1">
    <source>
        <dbReference type="SAM" id="SignalP"/>
    </source>
</evidence>
<evidence type="ECO:0000313" key="2">
    <source>
        <dbReference type="Ensembl" id="ENSPMRP00000033346.1"/>
    </source>
</evidence>
<keyword evidence="1" id="KW-0732">Signal</keyword>
<feature type="signal peptide" evidence="1">
    <location>
        <begin position="1"/>
        <end position="23"/>
    </location>
</feature>
<name>A0A670K985_PODMU</name>